<gene>
    <name evidence="4" type="ORF">AMAG_01464</name>
</gene>
<dbReference type="eggNOG" id="ENOG502QRET">
    <property type="taxonomic scope" value="Eukaryota"/>
</dbReference>
<sequence length="601" mass="66312">MSLRNSAHRPRKNRAESMVSALAVLLGVFAVALVVTVTAAAASATTDHQPLNQPPLDDGGPLANGYKVFHGAPVPANWPVVFAAVPPRLDLSNHGPMPNFQDADPNKYTWYFGQAPGEHAVSVPCTVEGFPNQPCVSKVVEYTFNGHGQFHAVCTVTDPQNVTVAVLSVMVPIAAKPIPLARRKAIRREFRDWQVPDWHRYTVAVKGLRAMRVWDHVALVHANSFLNFTASTPGSNSRSVAHSSPAFLPWHRAYMRILERLMQKYLRDDAFAVPYWDWTMDARGATLNMSLYPPNHPSHEWLSQWKPSRASPISLFTDRYVGPDGDPKHHDAVPTGPFCSPVGGNPNCTEEFYIPVRFNLGSIVLQRRIGRQSGAILPTAAQVAKMMRVTEYDTPPFGSKWSDKYAELGLKSFRGLLEGWSGVDSDIGGMHNDVHQWVGGAMLNVQYAIMDPVFILHHAFVDKLFYEWQLQHHCFTADCHRPRPQDLDATIPGVEMTPTGPILRGHMFDDDLSPWRLTTRDVWLADSTGDSILSEYGWAEPGEPGAWLDDEPVTEASANTTTAAASKDETRSSAAESVGVIVSLWTAVIAASVCLLLSPLF</sequence>
<dbReference type="PROSITE" id="PS00497">
    <property type="entry name" value="TYROSINASE_1"/>
    <property type="match status" value="1"/>
</dbReference>
<evidence type="ECO:0000313" key="5">
    <source>
        <dbReference type="Proteomes" id="UP000054350"/>
    </source>
</evidence>
<dbReference type="PRINTS" id="PR00092">
    <property type="entry name" value="TYROSINASE"/>
</dbReference>
<dbReference type="OrthoDB" id="6132182at2759"/>
<dbReference type="Pfam" id="PF00264">
    <property type="entry name" value="Tyrosinase"/>
    <property type="match status" value="1"/>
</dbReference>
<dbReference type="STRING" id="578462.A0A0L0RZ18"/>
<dbReference type="AlphaFoldDB" id="A0A0L0RZ18"/>
<dbReference type="GO" id="GO:0016491">
    <property type="term" value="F:oxidoreductase activity"/>
    <property type="evidence" value="ECO:0007669"/>
    <property type="project" value="InterPro"/>
</dbReference>
<keyword evidence="5" id="KW-1185">Reference proteome</keyword>
<keyword evidence="1" id="KW-0479">Metal-binding</keyword>
<evidence type="ECO:0000259" key="3">
    <source>
        <dbReference type="PROSITE" id="PS00498"/>
    </source>
</evidence>
<dbReference type="Proteomes" id="UP000054350">
    <property type="component" value="Unassembled WGS sequence"/>
</dbReference>
<dbReference type="GO" id="GO:0046872">
    <property type="term" value="F:metal ion binding"/>
    <property type="evidence" value="ECO:0007669"/>
    <property type="project" value="UniProtKB-KW"/>
</dbReference>
<evidence type="ECO:0000259" key="2">
    <source>
        <dbReference type="PROSITE" id="PS00497"/>
    </source>
</evidence>
<dbReference type="EMBL" id="GG745329">
    <property type="protein sequence ID" value="KNE55573.1"/>
    <property type="molecule type" value="Genomic_DNA"/>
</dbReference>
<reference evidence="4 5" key="1">
    <citation type="submission" date="2009-11" db="EMBL/GenBank/DDBJ databases">
        <title>Annotation of Allomyces macrogynus ATCC 38327.</title>
        <authorList>
            <consortium name="The Broad Institute Genome Sequencing Platform"/>
            <person name="Russ C."/>
            <person name="Cuomo C."/>
            <person name="Burger G."/>
            <person name="Gray M.W."/>
            <person name="Holland P.W.H."/>
            <person name="King N."/>
            <person name="Lang F.B.F."/>
            <person name="Roger A.J."/>
            <person name="Ruiz-Trillo I."/>
            <person name="Young S.K."/>
            <person name="Zeng Q."/>
            <person name="Gargeya S."/>
            <person name="Fitzgerald M."/>
            <person name="Haas B."/>
            <person name="Abouelleil A."/>
            <person name="Alvarado L."/>
            <person name="Arachchi H.M."/>
            <person name="Berlin A."/>
            <person name="Chapman S.B."/>
            <person name="Gearin G."/>
            <person name="Goldberg J."/>
            <person name="Griggs A."/>
            <person name="Gujja S."/>
            <person name="Hansen M."/>
            <person name="Heiman D."/>
            <person name="Howarth C."/>
            <person name="Larimer J."/>
            <person name="Lui A."/>
            <person name="MacDonald P.J.P."/>
            <person name="McCowen C."/>
            <person name="Montmayeur A."/>
            <person name="Murphy C."/>
            <person name="Neiman D."/>
            <person name="Pearson M."/>
            <person name="Priest M."/>
            <person name="Roberts A."/>
            <person name="Saif S."/>
            <person name="Shea T."/>
            <person name="Sisk P."/>
            <person name="Stolte C."/>
            <person name="Sykes S."/>
            <person name="Wortman J."/>
            <person name="Nusbaum C."/>
            <person name="Birren B."/>
        </authorList>
    </citation>
    <scope>NUCLEOTIDE SEQUENCE [LARGE SCALE GENOMIC DNA]</scope>
    <source>
        <strain evidence="4 5">ATCC 38327</strain>
    </source>
</reference>
<protein>
    <recommendedName>
        <fullName evidence="2 3">Tyrosinase copper-binding domain-containing protein</fullName>
    </recommendedName>
</protein>
<name>A0A0L0RZ18_ALLM3</name>
<reference evidence="5" key="2">
    <citation type="submission" date="2009-11" db="EMBL/GenBank/DDBJ databases">
        <title>The Genome Sequence of Allomyces macrogynus strain ATCC 38327.</title>
        <authorList>
            <consortium name="The Broad Institute Genome Sequencing Platform"/>
            <person name="Russ C."/>
            <person name="Cuomo C."/>
            <person name="Shea T."/>
            <person name="Young S.K."/>
            <person name="Zeng Q."/>
            <person name="Koehrsen M."/>
            <person name="Haas B."/>
            <person name="Borodovsky M."/>
            <person name="Guigo R."/>
            <person name="Alvarado L."/>
            <person name="Berlin A."/>
            <person name="Borenstein D."/>
            <person name="Chen Z."/>
            <person name="Engels R."/>
            <person name="Freedman E."/>
            <person name="Gellesch M."/>
            <person name="Goldberg J."/>
            <person name="Griggs A."/>
            <person name="Gujja S."/>
            <person name="Heiman D."/>
            <person name="Hepburn T."/>
            <person name="Howarth C."/>
            <person name="Jen D."/>
            <person name="Larson L."/>
            <person name="Lewis B."/>
            <person name="Mehta T."/>
            <person name="Park D."/>
            <person name="Pearson M."/>
            <person name="Roberts A."/>
            <person name="Saif S."/>
            <person name="Shenoy N."/>
            <person name="Sisk P."/>
            <person name="Stolte C."/>
            <person name="Sykes S."/>
            <person name="Walk T."/>
            <person name="White J."/>
            <person name="Yandava C."/>
            <person name="Burger G."/>
            <person name="Gray M.W."/>
            <person name="Holland P.W.H."/>
            <person name="King N."/>
            <person name="Lang F.B.F."/>
            <person name="Roger A.J."/>
            <person name="Ruiz-Trillo I."/>
            <person name="Lander E."/>
            <person name="Nusbaum C."/>
        </authorList>
    </citation>
    <scope>NUCLEOTIDE SEQUENCE [LARGE SCALE GENOMIC DNA]</scope>
    <source>
        <strain evidence="5">ATCC 38327</strain>
    </source>
</reference>
<organism evidence="4 5">
    <name type="scientific">Allomyces macrogynus (strain ATCC 38327)</name>
    <name type="common">Allomyces javanicus var. macrogynus</name>
    <dbReference type="NCBI Taxonomy" id="578462"/>
    <lineage>
        <taxon>Eukaryota</taxon>
        <taxon>Fungi</taxon>
        <taxon>Fungi incertae sedis</taxon>
        <taxon>Blastocladiomycota</taxon>
        <taxon>Blastocladiomycetes</taxon>
        <taxon>Blastocladiales</taxon>
        <taxon>Blastocladiaceae</taxon>
        <taxon>Allomyces</taxon>
    </lineage>
</organism>
<accession>A0A0L0RZ18</accession>
<evidence type="ECO:0000256" key="1">
    <source>
        <dbReference type="ARBA" id="ARBA00022723"/>
    </source>
</evidence>
<dbReference type="Gene3D" id="1.10.1280.10">
    <property type="entry name" value="Di-copper center containing domain from catechol oxidase"/>
    <property type="match status" value="1"/>
</dbReference>
<dbReference type="VEuPathDB" id="FungiDB:AMAG_01464"/>
<feature type="domain" description="Tyrosinase copper-binding" evidence="3">
    <location>
        <begin position="451"/>
        <end position="462"/>
    </location>
</feature>
<dbReference type="InterPro" id="IPR008922">
    <property type="entry name" value="Di-copper_centre_dom_sf"/>
</dbReference>
<proteinExistence type="predicted"/>
<evidence type="ECO:0000313" key="4">
    <source>
        <dbReference type="EMBL" id="KNE55573.1"/>
    </source>
</evidence>
<dbReference type="InterPro" id="IPR002227">
    <property type="entry name" value="Tyrosinase_Cu-bd"/>
</dbReference>
<dbReference type="PANTHER" id="PTHR11474">
    <property type="entry name" value="TYROSINASE FAMILY MEMBER"/>
    <property type="match status" value="1"/>
</dbReference>
<dbReference type="PROSITE" id="PS00498">
    <property type="entry name" value="TYROSINASE_2"/>
    <property type="match status" value="1"/>
</dbReference>
<dbReference type="InterPro" id="IPR050316">
    <property type="entry name" value="Tyrosinase/Hemocyanin"/>
</dbReference>
<dbReference type="SUPFAM" id="SSF48056">
    <property type="entry name" value="Di-copper centre-containing domain"/>
    <property type="match status" value="1"/>
</dbReference>
<feature type="domain" description="Tyrosinase copper-binding" evidence="2">
    <location>
        <begin position="242"/>
        <end position="259"/>
    </location>
</feature>